<dbReference type="Proteomes" id="UP000593560">
    <property type="component" value="Unassembled WGS sequence"/>
</dbReference>
<feature type="domain" description="TLDc" evidence="1">
    <location>
        <begin position="286"/>
        <end position="504"/>
    </location>
</feature>
<accession>A0A7J9G4G4</accession>
<dbReference type="PROSITE" id="PS51886">
    <property type="entry name" value="TLDC"/>
    <property type="match status" value="1"/>
</dbReference>
<protein>
    <recommendedName>
        <fullName evidence="1">TLDc domain-containing protein</fullName>
    </recommendedName>
</protein>
<dbReference type="PANTHER" id="PTHR23354">
    <property type="entry name" value="NUCLEOLAR PROTEIN 7/ESTROGEN RECEPTOR COACTIVATOR-RELATED"/>
    <property type="match status" value="1"/>
</dbReference>
<organism evidence="2 3">
    <name type="scientific">Gossypium harknessii</name>
    <dbReference type="NCBI Taxonomy" id="34285"/>
    <lineage>
        <taxon>Eukaryota</taxon>
        <taxon>Viridiplantae</taxon>
        <taxon>Streptophyta</taxon>
        <taxon>Embryophyta</taxon>
        <taxon>Tracheophyta</taxon>
        <taxon>Spermatophyta</taxon>
        <taxon>Magnoliopsida</taxon>
        <taxon>eudicotyledons</taxon>
        <taxon>Gunneridae</taxon>
        <taxon>Pentapetalae</taxon>
        <taxon>rosids</taxon>
        <taxon>malvids</taxon>
        <taxon>Malvales</taxon>
        <taxon>Malvaceae</taxon>
        <taxon>Malvoideae</taxon>
        <taxon>Gossypium</taxon>
    </lineage>
</organism>
<dbReference type="Pfam" id="PF07534">
    <property type="entry name" value="TLD"/>
    <property type="match status" value="1"/>
</dbReference>
<evidence type="ECO:0000259" key="1">
    <source>
        <dbReference type="PROSITE" id="PS51886"/>
    </source>
</evidence>
<dbReference type="InterPro" id="IPR006571">
    <property type="entry name" value="TLDc_dom"/>
</dbReference>
<dbReference type="SMART" id="SM00584">
    <property type="entry name" value="TLDc"/>
    <property type="match status" value="1"/>
</dbReference>
<reference evidence="2 3" key="1">
    <citation type="journal article" date="2019" name="Genome Biol. Evol.">
        <title>Insights into the evolution of the New World diploid cottons (Gossypium, subgenus Houzingenia) based on genome sequencing.</title>
        <authorList>
            <person name="Grover C.E."/>
            <person name="Arick M.A. 2nd"/>
            <person name="Thrash A."/>
            <person name="Conover J.L."/>
            <person name="Sanders W.S."/>
            <person name="Peterson D.G."/>
            <person name="Frelichowski J.E."/>
            <person name="Scheffler J.A."/>
            <person name="Scheffler B.E."/>
            <person name="Wendel J.F."/>
        </authorList>
    </citation>
    <scope>NUCLEOTIDE SEQUENCE [LARGE SCALE GENOMIC DNA]</scope>
    <source>
        <strain evidence="2">0</strain>
        <tissue evidence="2">Leaf</tissue>
    </source>
</reference>
<evidence type="ECO:0000313" key="3">
    <source>
        <dbReference type="Proteomes" id="UP000593560"/>
    </source>
</evidence>
<sequence>MGASSSTEQPASAEQRELENIAASTGALPLLQKSFSNLSDPQTNAISVQTLQQCFHLCYEDPVCESQQKPESFPRLLDHLGSSIVDLFFLSEKGGINWLGFLGGYVKYCGRMSTSMSLNILLRIFAMAVKKLGLSSNLEFEPDDADCKINGSLLPSDLLLLLWMCWAMLWNVRTLKSSERKGNLLLPDINHLVLSTVVACAEVDSSFDLWNCDIVGLDVQLPVGKFLNWAITTAPILSDCLTQYVNRRLQISVLAEDEAGSSESISGDMSPNASQALLLTRGRAWAISLAPRSTITEEILKLCFSADIVGTDENLLYRSSTHGKGLNRFWSNVEGYHGPLLVLISANSEDAYQDNNKARKWIIGALTQQGFENKDTFYGSSGNLYAISPIFHVFSPSGACGRGQGTCIEDVRIHSLPGLWKEKNYVYSHLHPTGRVYESHPKPVGIAFGGTTTNARVFIDEDFAKLTVRHHAMDKTYQPGSLIPNQGFLPVEASISEVEVWGLGGKTAKEVQDSYKKREELFTEQRRKVDLKTFATWDDSPEKMMMDMMGDPNRVQREDR</sequence>
<evidence type="ECO:0000313" key="2">
    <source>
        <dbReference type="EMBL" id="MBA0792499.1"/>
    </source>
</evidence>
<dbReference type="PANTHER" id="PTHR23354:SF104">
    <property type="entry name" value="TLD-DOMAIN CONTAINING NUCLEOLAR PROTEIN"/>
    <property type="match status" value="1"/>
</dbReference>
<dbReference type="OrthoDB" id="289228at2759"/>
<dbReference type="AlphaFoldDB" id="A0A7J9G4G4"/>
<name>A0A7J9G4G4_9ROSI</name>
<proteinExistence type="predicted"/>
<comment type="caution">
    <text evidence="2">The sequence shown here is derived from an EMBL/GenBank/DDBJ whole genome shotgun (WGS) entry which is preliminary data.</text>
</comment>
<gene>
    <name evidence="2" type="ORF">Gohar_016992</name>
</gene>
<dbReference type="EMBL" id="JABFAD010000002">
    <property type="protein sequence ID" value="MBA0792499.1"/>
    <property type="molecule type" value="Genomic_DNA"/>
</dbReference>
<keyword evidence="3" id="KW-1185">Reference proteome</keyword>